<dbReference type="InterPro" id="IPR022742">
    <property type="entry name" value="Hydrolase_4"/>
</dbReference>
<dbReference type="OrthoDB" id="9812921at2"/>
<dbReference type="InterPro" id="IPR052920">
    <property type="entry name" value="DNA-binding_regulatory"/>
</dbReference>
<keyword evidence="1" id="KW-0812">Transmembrane</keyword>
<evidence type="ECO:0000313" key="3">
    <source>
        <dbReference type="EMBL" id="AOW20984.1"/>
    </source>
</evidence>
<evidence type="ECO:0000256" key="1">
    <source>
        <dbReference type="SAM" id="Phobius"/>
    </source>
</evidence>
<dbReference type="InterPro" id="IPR029058">
    <property type="entry name" value="AB_hydrolase_fold"/>
</dbReference>
<dbReference type="Pfam" id="PF12146">
    <property type="entry name" value="Hydrolase_4"/>
    <property type="match status" value="1"/>
</dbReference>
<dbReference type="KEGG" id="lul:LPB138_09980"/>
<name>A0A1D8P8W1_9FLAO</name>
<dbReference type="PANTHER" id="PTHR43358">
    <property type="entry name" value="ALPHA/BETA-HYDROLASE"/>
    <property type="match status" value="1"/>
</dbReference>
<evidence type="ECO:0000259" key="2">
    <source>
        <dbReference type="Pfam" id="PF12146"/>
    </source>
</evidence>
<dbReference type="Gene3D" id="3.40.50.1820">
    <property type="entry name" value="alpha/beta hydrolase"/>
    <property type="match status" value="1"/>
</dbReference>
<keyword evidence="4" id="KW-1185">Reference proteome</keyword>
<feature type="domain" description="Serine aminopeptidase S33" evidence="2">
    <location>
        <begin position="86"/>
        <end position="177"/>
    </location>
</feature>
<evidence type="ECO:0000313" key="4">
    <source>
        <dbReference type="Proteomes" id="UP000176050"/>
    </source>
</evidence>
<organism evidence="3 4">
    <name type="scientific">Urechidicola croceus</name>
    <dbReference type="NCBI Taxonomy" id="1850246"/>
    <lineage>
        <taxon>Bacteria</taxon>
        <taxon>Pseudomonadati</taxon>
        <taxon>Bacteroidota</taxon>
        <taxon>Flavobacteriia</taxon>
        <taxon>Flavobacteriales</taxon>
        <taxon>Flavobacteriaceae</taxon>
        <taxon>Urechidicola</taxon>
    </lineage>
</organism>
<gene>
    <name evidence="3" type="ORF">LPB138_09980</name>
</gene>
<dbReference type="EMBL" id="CP017478">
    <property type="protein sequence ID" value="AOW20984.1"/>
    <property type="molecule type" value="Genomic_DNA"/>
</dbReference>
<sequence length="306" mass="35025">MYRKKRIKKYIPFLIVLVFLILHFYVPRFITEIKNPIIGLIRQNKKQTNAPTFDIYSTNGKFIDFISFDRTPLKAFITYSKTDSVLGTIILLHGIRSQKEHFIQMSDKLSKLGFNAIAIDSRAHGESGGVHCTFGVKEKYDLKSLIDYLNSEEKITKNIGVWGQSLGGAIGLQVMGIDNRIEFGIIESTFSEFNHISKDYLKYHTGISAKPLSNYLIKRAGKIANFDPLDAKPIKYCKTINQPILIVHGNKDMRINIQYGKDNYLNIASTSKEFLEIDKGTHLNIWRVGGEEYFNKVIQFIKQNTD</sequence>
<dbReference type="AlphaFoldDB" id="A0A1D8P8W1"/>
<dbReference type="STRING" id="1850246.LPB138_09980"/>
<proteinExistence type="predicted"/>
<dbReference type="RefSeq" id="WP_070237148.1">
    <property type="nucleotide sequence ID" value="NZ_CP017478.1"/>
</dbReference>
<dbReference type="SUPFAM" id="SSF53474">
    <property type="entry name" value="alpha/beta-Hydrolases"/>
    <property type="match status" value="1"/>
</dbReference>
<feature type="transmembrane region" description="Helical" evidence="1">
    <location>
        <begin position="7"/>
        <end position="26"/>
    </location>
</feature>
<keyword evidence="1" id="KW-0472">Membrane</keyword>
<dbReference type="Proteomes" id="UP000176050">
    <property type="component" value="Chromosome"/>
</dbReference>
<dbReference type="PANTHER" id="PTHR43358:SF4">
    <property type="entry name" value="ALPHA_BETA HYDROLASE FOLD-1 DOMAIN-CONTAINING PROTEIN"/>
    <property type="match status" value="1"/>
</dbReference>
<protein>
    <recommendedName>
        <fullName evidence="2">Serine aminopeptidase S33 domain-containing protein</fullName>
    </recommendedName>
</protein>
<accession>A0A1D8P8W1</accession>
<keyword evidence="1" id="KW-1133">Transmembrane helix</keyword>
<reference evidence="3 4" key="1">
    <citation type="submission" date="2016-10" db="EMBL/GenBank/DDBJ databases">
        <title>Lutibacter sp. LPB0138, isolated from marine gastropod.</title>
        <authorList>
            <person name="Kim E."/>
            <person name="Yi H."/>
        </authorList>
    </citation>
    <scope>NUCLEOTIDE SEQUENCE [LARGE SCALE GENOMIC DNA]</scope>
    <source>
        <strain evidence="3 4">LPB0138</strain>
    </source>
</reference>